<sequence>MVQKRKSPEHDEPPSSSRPRLRLRAELKVPDGVKYAMQRTTRAEQGIDALAHESESESLDDDTQQDELEASFQSESSSPSSDDDAQGPSPSPSHEQYSDSETHSEDDSATQRLRTGAGPQRHTAEDDLRILDELGKVAREHGSTMHADLLGREHEAELRQARCVAHQSRMFDYVLSLRIQIQALLSSRVVQEPQRLADRQADDSDESQAEVLLELALLSRDIYRLLQKLGSRSDAFVLADRRPPSGDRDYALGEELELAYTTARPWMARTLRQWQRKTAELARPSAFLASQQPATMGSAPFGADGFDAMQELEELVSKKPELVLRKVLGGHHSGSQGARFDDGELYRQLLRMVIEQAPDQQSQFAHLDAGVQQSLLLRSTRHQSRKEVDRRASKGRKLRFVAHEKLAGFLVSVPEEVPPYLNDLIGGLFGNRQ</sequence>
<organism evidence="5 6">
    <name type="scientific">Porphyridium purpureum</name>
    <name type="common">Red alga</name>
    <name type="synonym">Porphyridium cruentum</name>
    <dbReference type="NCBI Taxonomy" id="35688"/>
    <lineage>
        <taxon>Eukaryota</taxon>
        <taxon>Rhodophyta</taxon>
        <taxon>Bangiophyceae</taxon>
        <taxon>Porphyridiales</taxon>
        <taxon>Porphyridiaceae</taxon>
        <taxon>Porphyridium</taxon>
    </lineage>
</organism>
<dbReference type="Proteomes" id="UP000324585">
    <property type="component" value="Unassembled WGS sequence"/>
</dbReference>
<name>A0A5J4YKY7_PORPP</name>
<protein>
    <submittedName>
        <fullName evidence="5">Protein BFR2</fullName>
    </submittedName>
</protein>
<evidence type="ECO:0000313" key="5">
    <source>
        <dbReference type="EMBL" id="KAA8491948.1"/>
    </source>
</evidence>
<feature type="region of interest" description="Disordered" evidence="2">
    <location>
        <begin position="1"/>
        <end position="127"/>
    </location>
</feature>
<dbReference type="PANTHER" id="PTHR15565">
    <property type="entry name" value="AATF PROTEIN APOPTOSIS ANTAGONIZING TRANSCRIPTION FACTOR"/>
    <property type="match status" value="1"/>
</dbReference>
<dbReference type="InterPro" id="IPR012617">
    <property type="entry name" value="AATF_C"/>
</dbReference>
<evidence type="ECO:0000259" key="3">
    <source>
        <dbReference type="Pfam" id="PF08164"/>
    </source>
</evidence>
<dbReference type="AlphaFoldDB" id="A0A5J4YKY7"/>
<feature type="compositionally biased region" description="Acidic residues" evidence="2">
    <location>
        <begin position="56"/>
        <end position="69"/>
    </location>
</feature>
<dbReference type="EMBL" id="VRMN01000011">
    <property type="protein sequence ID" value="KAA8491948.1"/>
    <property type="molecule type" value="Genomic_DNA"/>
</dbReference>
<feature type="compositionally biased region" description="Low complexity" evidence="2">
    <location>
        <begin position="70"/>
        <end position="80"/>
    </location>
</feature>
<evidence type="ECO:0000256" key="2">
    <source>
        <dbReference type="SAM" id="MobiDB-lite"/>
    </source>
</evidence>
<reference evidence="6" key="1">
    <citation type="journal article" date="2019" name="Nat. Commun.">
        <title>Expansion of phycobilisome linker gene families in mesophilic red algae.</title>
        <authorList>
            <person name="Lee J."/>
            <person name="Kim D."/>
            <person name="Bhattacharya D."/>
            <person name="Yoon H.S."/>
        </authorList>
    </citation>
    <scope>NUCLEOTIDE SEQUENCE [LARGE SCALE GENOMIC DNA]</scope>
    <source>
        <strain evidence="6">CCMP 1328</strain>
    </source>
</reference>
<accession>A0A5J4YKY7</accession>
<dbReference type="Pfam" id="PF08164">
    <property type="entry name" value="TRAUB"/>
    <property type="match status" value="1"/>
</dbReference>
<dbReference type="InterPro" id="IPR025160">
    <property type="entry name" value="AATF"/>
</dbReference>
<feature type="compositionally biased region" description="Basic and acidic residues" evidence="2">
    <location>
        <begin position="1"/>
        <end position="13"/>
    </location>
</feature>
<proteinExistence type="inferred from homology"/>
<dbReference type="GO" id="GO:0005730">
    <property type="term" value="C:nucleolus"/>
    <property type="evidence" value="ECO:0007669"/>
    <property type="project" value="TreeGrafter"/>
</dbReference>
<feature type="domain" description="AATF leucine zipper-containing" evidence="4">
    <location>
        <begin position="159"/>
        <end position="277"/>
    </location>
</feature>
<feature type="domain" description="Apoptosis-antagonizing transcription factor C-terminal" evidence="3">
    <location>
        <begin position="346"/>
        <end position="416"/>
    </location>
</feature>
<dbReference type="OrthoDB" id="5783963at2759"/>
<comment type="caution">
    <text evidence="5">The sequence shown here is derived from an EMBL/GenBank/DDBJ whole genome shotgun (WGS) entry which is preliminary data.</text>
</comment>
<comment type="similarity">
    <text evidence="1">Belongs to the AATF family.</text>
</comment>
<dbReference type="Pfam" id="PF13339">
    <property type="entry name" value="AATF-Che1"/>
    <property type="match status" value="1"/>
</dbReference>
<dbReference type="PANTHER" id="PTHR15565:SF0">
    <property type="entry name" value="PROTEIN AATF"/>
    <property type="match status" value="1"/>
</dbReference>
<keyword evidence="6" id="KW-1185">Reference proteome</keyword>
<feature type="compositionally biased region" description="Basic and acidic residues" evidence="2">
    <location>
        <begin position="96"/>
        <end position="106"/>
    </location>
</feature>
<evidence type="ECO:0000256" key="1">
    <source>
        <dbReference type="ARBA" id="ARBA00008966"/>
    </source>
</evidence>
<evidence type="ECO:0000313" key="6">
    <source>
        <dbReference type="Proteomes" id="UP000324585"/>
    </source>
</evidence>
<evidence type="ECO:0000259" key="4">
    <source>
        <dbReference type="Pfam" id="PF13339"/>
    </source>
</evidence>
<dbReference type="InterPro" id="IPR039223">
    <property type="entry name" value="AATF/Bfr2"/>
</dbReference>
<gene>
    <name evidence="5" type="ORF">FVE85_8430</name>
</gene>